<feature type="transmembrane region" description="Helical" evidence="1">
    <location>
        <begin position="43"/>
        <end position="65"/>
    </location>
</feature>
<protein>
    <submittedName>
        <fullName evidence="2">Phage holin family protein</fullName>
    </submittedName>
</protein>
<name>A0ABT3QWX3_9HYPH</name>
<organism evidence="2 3">
    <name type="scientific">Roseibium salinum</name>
    <dbReference type="NCBI Taxonomy" id="1604349"/>
    <lineage>
        <taxon>Bacteria</taxon>
        <taxon>Pseudomonadati</taxon>
        <taxon>Pseudomonadota</taxon>
        <taxon>Alphaproteobacteria</taxon>
        <taxon>Hyphomicrobiales</taxon>
        <taxon>Stappiaceae</taxon>
        <taxon>Roseibium</taxon>
    </lineage>
</organism>
<evidence type="ECO:0000313" key="3">
    <source>
        <dbReference type="Proteomes" id="UP001300261"/>
    </source>
</evidence>
<accession>A0ABT3QWX3</accession>
<gene>
    <name evidence="2" type="ORF">ON753_03325</name>
</gene>
<dbReference type="EMBL" id="JAPEVI010000002">
    <property type="protein sequence ID" value="MCX2721440.1"/>
    <property type="molecule type" value="Genomic_DNA"/>
</dbReference>
<feature type="transmembrane region" description="Helical" evidence="1">
    <location>
        <begin position="77"/>
        <end position="98"/>
    </location>
</feature>
<evidence type="ECO:0000256" key="1">
    <source>
        <dbReference type="SAM" id="Phobius"/>
    </source>
</evidence>
<keyword evidence="3" id="KW-1185">Reference proteome</keyword>
<reference evidence="2 3" key="1">
    <citation type="journal article" date="2016" name="Int. J. Syst. Evol. Microbiol.">
        <title>Labrenzia salina sp. nov., isolated from the rhizosphere of the halophyte Arthrocnemum macrostachyum.</title>
        <authorList>
            <person name="Camacho M."/>
            <person name="Redondo-Gomez S."/>
            <person name="Rodriguez-Llorente I."/>
            <person name="Rohde M."/>
            <person name="Sproer C."/>
            <person name="Schumann P."/>
            <person name="Klenk H.P."/>
            <person name="Montero-Calasanz M.D.C."/>
        </authorList>
    </citation>
    <scope>NUCLEOTIDE SEQUENCE [LARGE SCALE GENOMIC DNA]</scope>
    <source>
        <strain evidence="2 3">DSM 29163</strain>
    </source>
</reference>
<keyword evidence="1" id="KW-0472">Membrane</keyword>
<dbReference type="Proteomes" id="UP001300261">
    <property type="component" value="Unassembled WGS sequence"/>
</dbReference>
<keyword evidence="1" id="KW-0812">Transmembrane</keyword>
<dbReference type="InterPro" id="IPR009937">
    <property type="entry name" value="Phage_holin_3_6"/>
</dbReference>
<evidence type="ECO:0000313" key="2">
    <source>
        <dbReference type="EMBL" id="MCX2721440.1"/>
    </source>
</evidence>
<proteinExistence type="predicted"/>
<sequence>MTDHTTKESTRSIFGDLLTHATNLMRGEFDLARAEMNDNLKSAGAAVGMIVGGVVIALTALNVLAAATVSALTEAGIAAGWSAMIVGVTLAIIAFVLAQKGMKDLKLSNLAPTRTARNVRRDAATVRESYHES</sequence>
<keyword evidence="1" id="KW-1133">Transmembrane helix</keyword>
<dbReference type="RefSeq" id="WP_265961139.1">
    <property type="nucleotide sequence ID" value="NZ_JAPEVI010000002.1"/>
</dbReference>
<comment type="caution">
    <text evidence="2">The sequence shown here is derived from an EMBL/GenBank/DDBJ whole genome shotgun (WGS) entry which is preliminary data.</text>
</comment>
<dbReference type="Pfam" id="PF07332">
    <property type="entry name" value="Phage_holin_3_6"/>
    <property type="match status" value="1"/>
</dbReference>